<dbReference type="SMART" id="SM00563">
    <property type="entry name" value="PlsC"/>
    <property type="match status" value="1"/>
</dbReference>
<evidence type="ECO:0000256" key="1">
    <source>
        <dbReference type="ARBA" id="ARBA00005189"/>
    </source>
</evidence>
<keyword evidence="5" id="KW-0812">Transmembrane</keyword>
<dbReference type="EMBL" id="CABVIY010000008">
    <property type="protein sequence ID" value="VVQ10624.1"/>
    <property type="molecule type" value="Genomic_DNA"/>
</dbReference>
<dbReference type="PANTHER" id="PTHR10434:SF40">
    <property type="entry name" value="1-ACYL-SN-GLYCEROL-3-PHOSPHATE ACYLTRANSFERASE"/>
    <property type="match status" value="1"/>
</dbReference>
<dbReference type="SUPFAM" id="SSF69593">
    <property type="entry name" value="Glycerol-3-phosphate (1)-acyltransferase"/>
    <property type="match status" value="1"/>
</dbReference>
<keyword evidence="5" id="KW-1133">Transmembrane helix</keyword>
<gene>
    <name evidence="7" type="ORF">PS918_05241</name>
</gene>
<evidence type="ECO:0000313" key="8">
    <source>
        <dbReference type="Proteomes" id="UP000326611"/>
    </source>
</evidence>
<feature type="transmembrane region" description="Helical" evidence="5">
    <location>
        <begin position="23"/>
        <end position="47"/>
    </location>
</feature>
<dbReference type="Proteomes" id="UP000326611">
    <property type="component" value="Unassembled WGS sequence"/>
</dbReference>
<dbReference type="AlphaFoldDB" id="A0A5E7USQ4"/>
<evidence type="ECO:0000256" key="5">
    <source>
        <dbReference type="SAM" id="Phobius"/>
    </source>
</evidence>
<dbReference type="Pfam" id="PF01553">
    <property type="entry name" value="Acyltransferase"/>
    <property type="match status" value="1"/>
</dbReference>
<feature type="domain" description="Phospholipid/glycerol acyltransferase" evidence="6">
    <location>
        <begin position="89"/>
        <end position="203"/>
    </location>
</feature>
<dbReference type="GO" id="GO:0006654">
    <property type="term" value="P:phosphatidic acid biosynthetic process"/>
    <property type="evidence" value="ECO:0007669"/>
    <property type="project" value="TreeGrafter"/>
</dbReference>
<name>A0A5E7USQ4_PSEFL</name>
<evidence type="ECO:0000256" key="2">
    <source>
        <dbReference type="ARBA" id="ARBA00022679"/>
    </source>
</evidence>
<dbReference type="InterPro" id="IPR002123">
    <property type="entry name" value="Plipid/glycerol_acylTrfase"/>
</dbReference>
<keyword evidence="5" id="KW-0472">Membrane</keyword>
<feature type="compositionally biased region" description="Polar residues" evidence="4">
    <location>
        <begin position="263"/>
        <end position="272"/>
    </location>
</feature>
<sequence length="272" mass="30484">MNSRAVPVTVNVAMSILQAIRTFLFYLLLGTSSLLWCSLSFFIAPFLPFKARYRFINVYWCRCALWLSKVFLGIRYEVRGEEHVPDRPCVIVSNHQSTWETFFLSAYFSPLSQVLKRELLYVPFFGWAMAMLRPIAIDRDNPKAALKQVASKGDELLKDNVWVLIFPEGTRVPFGTVGKFSRSGSALAVNADLPVLPIAHNAGKFWPKLGWAKKQGVITVIIGAPMYAEGSGPRAIADLNDRVQAWNEQMQREMGSLPPTPQAPASNDQMAV</sequence>
<keyword evidence="3" id="KW-0012">Acyltransferase</keyword>
<keyword evidence="2" id="KW-0808">Transferase</keyword>
<reference evidence="7 8" key="1">
    <citation type="submission" date="2019-09" db="EMBL/GenBank/DDBJ databases">
        <authorList>
            <person name="Chandra G."/>
            <person name="Truman W A."/>
        </authorList>
    </citation>
    <scope>NUCLEOTIDE SEQUENCE [LARGE SCALE GENOMIC DNA]</scope>
    <source>
        <strain evidence="7">PS918</strain>
    </source>
</reference>
<feature type="region of interest" description="Disordered" evidence="4">
    <location>
        <begin position="253"/>
        <end position="272"/>
    </location>
</feature>
<dbReference type="GO" id="GO:0003841">
    <property type="term" value="F:1-acylglycerol-3-phosphate O-acyltransferase activity"/>
    <property type="evidence" value="ECO:0007669"/>
    <property type="project" value="TreeGrafter"/>
</dbReference>
<organism evidence="7 8">
    <name type="scientific">Pseudomonas fluorescens</name>
    <dbReference type="NCBI Taxonomy" id="294"/>
    <lineage>
        <taxon>Bacteria</taxon>
        <taxon>Pseudomonadati</taxon>
        <taxon>Pseudomonadota</taxon>
        <taxon>Gammaproteobacteria</taxon>
        <taxon>Pseudomonadales</taxon>
        <taxon>Pseudomonadaceae</taxon>
        <taxon>Pseudomonas</taxon>
    </lineage>
</organism>
<dbReference type="CDD" id="cd07989">
    <property type="entry name" value="LPLAT_AGPAT-like"/>
    <property type="match status" value="1"/>
</dbReference>
<evidence type="ECO:0000259" key="6">
    <source>
        <dbReference type="SMART" id="SM00563"/>
    </source>
</evidence>
<dbReference type="PANTHER" id="PTHR10434">
    <property type="entry name" value="1-ACYL-SN-GLYCEROL-3-PHOSPHATE ACYLTRANSFERASE"/>
    <property type="match status" value="1"/>
</dbReference>
<protein>
    <recommendedName>
        <fullName evidence="6">Phospholipid/glycerol acyltransferase domain-containing protein</fullName>
    </recommendedName>
</protein>
<proteinExistence type="predicted"/>
<accession>A0A5E7USQ4</accession>
<evidence type="ECO:0000313" key="7">
    <source>
        <dbReference type="EMBL" id="VVQ10624.1"/>
    </source>
</evidence>
<evidence type="ECO:0000256" key="4">
    <source>
        <dbReference type="SAM" id="MobiDB-lite"/>
    </source>
</evidence>
<comment type="pathway">
    <text evidence="1">Lipid metabolism.</text>
</comment>
<evidence type="ECO:0000256" key="3">
    <source>
        <dbReference type="ARBA" id="ARBA00023315"/>
    </source>
</evidence>